<dbReference type="GO" id="GO:0052716">
    <property type="term" value="F:hydroquinone:oxygen oxidoreductase activity"/>
    <property type="evidence" value="ECO:0007669"/>
    <property type="project" value="UniProtKB-EC"/>
</dbReference>
<sequence length="577" mass="64376">MKLLRMVLGDTNVTMSNVGWTRSSQALDFQAAKQHVEWKSVTRLCHTKQLLTVNGQYPGPTIALHEGDNVEIKVTNSISTNTTLHWHGIKQLRTGWADGPAYITQCPIRSGHTYTYKFQVTDQRGTLWWHSHIFWQRASVNGALIIYPRMPYPFKPKLHAELPPMVFGEWWNGDVDAVEEQMMLSGGGPNVSDAYTINGLPGPLYACSAKHTFVTSVSRGKTYLLRIVNAALNNEMFFAVANHTLTVIEVDAAYTKPFKTSAIMIAPGQTTSVLLTADQVPDDSTGGMFAMSLTPYVTAPIFPFDNSTATQMTSSQQQRSFTLRPNPKLHNLPDMLDTEFAMKFSTNLRSLASSKYPCNVPQTFDRRVFATIGLQLQDCPPNRTCTGYNGKRFFASMNNQSFIRPTTAVLQAYYHDLNKPGYTTDFAEKPPAEFDFSGVDPFTENMNTEFGSKIISVPHGTNLEFVFQNTNFLHMENHPIHLHGHNFFVLGHGFGNFDADKHPAQYNLVDPVERNTVAVPSGGWAAIRFKADNPGAWFIHCHLEEHTTWGLATAFIVQNGPLPSQSVLPPPHDLPSC</sequence>
<dbReference type="PROSITE" id="PS00080">
    <property type="entry name" value="MULTICOPPER_OXIDASE2"/>
    <property type="match status" value="1"/>
</dbReference>
<evidence type="ECO:0000256" key="4">
    <source>
        <dbReference type="ARBA" id="ARBA00012297"/>
    </source>
</evidence>
<dbReference type="Proteomes" id="UP000594263">
    <property type="component" value="Unplaced"/>
</dbReference>
<comment type="function">
    <text evidence="13">Lignin degradation and detoxification of lignin-derived products.</text>
</comment>
<accession>A0A7N0U524</accession>
<keyword evidence="8 13" id="KW-0677">Repeat</keyword>
<evidence type="ECO:0000256" key="10">
    <source>
        <dbReference type="ARBA" id="ARBA00023008"/>
    </source>
</evidence>
<comment type="catalytic activity">
    <reaction evidence="1 13">
        <text>4 hydroquinone + O2 = 4 benzosemiquinone + 2 H2O</text>
        <dbReference type="Rhea" id="RHEA:11276"/>
        <dbReference type="ChEBI" id="CHEBI:15377"/>
        <dbReference type="ChEBI" id="CHEBI:15379"/>
        <dbReference type="ChEBI" id="CHEBI:17594"/>
        <dbReference type="ChEBI" id="CHEBI:17977"/>
        <dbReference type="EC" id="1.10.3.2"/>
    </reaction>
</comment>
<dbReference type="PANTHER" id="PTHR11709">
    <property type="entry name" value="MULTI-COPPER OXIDASE"/>
    <property type="match status" value="1"/>
</dbReference>
<dbReference type="InterPro" id="IPR033138">
    <property type="entry name" value="Cu_oxidase_CS"/>
</dbReference>
<dbReference type="CDD" id="cd13897">
    <property type="entry name" value="CuRO_3_LCC_plant"/>
    <property type="match status" value="1"/>
</dbReference>
<dbReference type="InterPro" id="IPR008972">
    <property type="entry name" value="Cupredoxin"/>
</dbReference>
<proteinExistence type="inferred from homology"/>
<dbReference type="AlphaFoldDB" id="A0A7N0U524"/>
<feature type="domain" description="Plastocyanin-like" evidence="15">
    <location>
        <begin position="427"/>
        <end position="559"/>
    </location>
</feature>
<dbReference type="PROSITE" id="PS00079">
    <property type="entry name" value="MULTICOPPER_OXIDASE1"/>
    <property type="match status" value="1"/>
</dbReference>
<organism evidence="17 18">
    <name type="scientific">Kalanchoe fedtschenkoi</name>
    <name type="common">Lavender scallops</name>
    <name type="synonym">South American air plant</name>
    <dbReference type="NCBI Taxonomy" id="63787"/>
    <lineage>
        <taxon>Eukaryota</taxon>
        <taxon>Viridiplantae</taxon>
        <taxon>Streptophyta</taxon>
        <taxon>Embryophyta</taxon>
        <taxon>Tracheophyta</taxon>
        <taxon>Spermatophyta</taxon>
        <taxon>Magnoliopsida</taxon>
        <taxon>eudicotyledons</taxon>
        <taxon>Gunneridae</taxon>
        <taxon>Pentapetalae</taxon>
        <taxon>Saxifragales</taxon>
        <taxon>Crassulaceae</taxon>
        <taxon>Kalanchoe</taxon>
    </lineage>
</organism>
<dbReference type="CDD" id="cd13875">
    <property type="entry name" value="CuRO_2_LCC_plant"/>
    <property type="match status" value="1"/>
</dbReference>
<evidence type="ECO:0000256" key="8">
    <source>
        <dbReference type="ARBA" id="ARBA00022737"/>
    </source>
</evidence>
<dbReference type="InterPro" id="IPR011707">
    <property type="entry name" value="Cu-oxidase-like_N"/>
</dbReference>
<dbReference type="GO" id="GO:0048046">
    <property type="term" value="C:apoplast"/>
    <property type="evidence" value="ECO:0007669"/>
    <property type="project" value="UniProtKB-SubCell"/>
</dbReference>
<evidence type="ECO:0000256" key="5">
    <source>
        <dbReference type="ARBA" id="ARBA00022523"/>
    </source>
</evidence>
<feature type="domain" description="Plastocyanin-like" evidence="14">
    <location>
        <begin position="166"/>
        <end position="311"/>
    </location>
</feature>
<evidence type="ECO:0000256" key="6">
    <source>
        <dbReference type="ARBA" id="ARBA00022525"/>
    </source>
</evidence>
<dbReference type="GO" id="GO:0046274">
    <property type="term" value="P:lignin catabolic process"/>
    <property type="evidence" value="ECO:0007669"/>
    <property type="project" value="UniProtKB-KW"/>
</dbReference>
<dbReference type="InterPro" id="IPR017761">
    <property type="entry name" value="Laccase"/>
</dbReference>
<dbReference type="InterPro" id="IPR034285">
    <property type="entry name" value="CuRO_2_LCC"/>
</dbReference>
<dbReference type="EC" id="1.10.3.2" evidence="4 13"/>
<keyword evidence="10 13" id="KW-0186">Copper</keyword>
<feature type="domain" description="Plastocyanin-like" evidence="16">
    <location>
        <begin position="36"/>
        <end position="149"/>
    </location>
</feature>
<dbReference type="Pfam" id="PF07731">
    <property type="entry name" value="Cu-oxidase_2"/>
    <property type="match status" value="1"/>
</dbReference>
<dbReference type="NCBIfam" id="TIGR03389">
    <property type="entry name" value="laccase"/>
    <property type="match status" value="1"/>
</dbReference>
<evidence type="ECO:0000256" key="11">
    <source>
        <dbReference type="ARBA" id="ARBA00023180"/>
    </source>
</evidence>
<dbReference type="GO" id="GO:0005507">
    <property type="term" value="F:copper ion binding"/>
    <property type="evidence" value="ECO:0007669"/>
    <property type="project" value="InterPro"/>
</dbReference>
<dbReference type="Gramene" id="Kaladp0053s0661.1.v1.1">
    <property type="protein sequence ID" value="Kaladp0053s0661.1.v1.1"/>
    <property type="gene ID" value="Kaladp0053s0661.v1.1"/>
</dbReference>
<keyword evidence="9 13" id="KW-0560">Oxidoreductase</keyword>
<keyword evidence="11" id="KW-0325">Glycoprotein</keyword>
<evidence type="ECO:0000256" key="3">
    <source>
        <dbReference type="ARBA" id="ARBA00010609"/>
    </source>
</evidence>
<keyword evidence="6 13" id="KW-0964">Secreted</keyword>
<dbReference type="CDD" id="cd13849">
    <property type="entry name" value="CuRO_1_LCC_plant"/>
    <property type="match status" value="1"/>
</dbReference>
<evidence type="ECO:0000313" key="17">
    <source>
        <dbReference type="EnsemblPlants" id="Kaladp0053s0661.1.v1.1"/>
    </source>
</evidence>
<dbReference type="PANTHER" id="PTHR11709:SF292">
    <property type="entry name" value="LACCASE-1"/>
    <property type="match status" value="1"/>
</dbReference>
<comment type="cofactor">
    <cofactor evidence="13">
        <name>Cu cation</name>
        <dbReference type="ChEBI" id="CHEBI:23378"/>
    </cofactor>
    <text evidence="13">Binds 4 Cu cations per monomer.</text>
</comment>
<dbReference type="InterPro" id="IPR002355">
    <property type="entry name" value="Cu_oxidase_Cu_BS"/>
</dbReference>
<protein>
    <recommendedName>
        <fullName evidence="4 13">Laccase</fullName>
        <ecNumber evidence="4 13">1.10.3.2</ecNumber>
    </recommendedName>
    <alternativeName>
        <fullName evidence="13">Benzenediol:oxygen oxidoreductase</fullName>
    </alternativeName>
    <alternativeName>
        <fullName evidence="13">Diphenol oxidase</fullName>
    </alternativeName>
    <alternativeName>
        <fullName evidence="13">Urishiol oxidase</fullName>
    </alternativeName>
</protein>
<dbReference type="Gene3D" id="2.60.40.420">
    <property type="entry name" value="Cupredoxins - blue copper proteins"/>
    <property type="match status" value="3"/>
</dbReference>
<evidence type="ECO:0000259" key="16">
    <source>
        <dbReference type="Pfam" id="PF07732"/>
    </source>
</evidence>
<dbReference type="InterPro" id="IPR011706">
    <property type="entry name" value="Cu-oxidase_C"/>
</dbReference>
<keyword evidence="7 13" id="KW-0479">Metal-binding</keyword>
<reference evidence="17" key="1">
    <citation type="submission" date="2021-01" db="UniProtKB">
        <authorList>
            <consortium name="EnsemblPlants"/>
        </authorList>
    </citation>
    <scope>IDENTIFICATION</scope>
</reference>
<dbReference type="InterPro" id="IPR034288">
    <property type="entry name" value="CuRO_1_LCC"/>
</dbReference>
<evidence type="ECO:0000256" key="7">
    <source>
        <dbReference type="ARBA" id="ARBA00022723"/>
    </source>
</evidence>
<evidence type="ECO:0000313" key="18">
    <source>
        <dbReference type="Proteomes" id="UP000594263"/>
    </source>
</evidence>
<evidence type="ECO:0000259" key="15">
    <source>
        <dbReference type="Pfam" id="PF07731"/>
    </source>
</evidence>
<dbReference type="EnsemblPlants" id="Kaladp0053s0661.1.v1.1">
    <property type="protein sequence ID" value="Kaladp0053s0661.1.v1.1"/>
    <property type="gene ID" value="Kaladp0053s0661.v1.1"/>
</dbReference>
<evidence type="ECO:0000256" key="12">
    <source>
        <dbReference type="ARBA" id="ARBA00023185"/>
    </source>
</evidence>
<keyword evidence="12 13" id="KW-0439">Lignin degradation</keyword>
<comment type="similarity">
    <text evidence="3 13">Belongs to the multicopper oxidase family.</text>
</comment>
<dbReference type="InterPro" id="IPR001117">
    <property type="entry name" value="Cu-oxidase_2nd"/>
</dbReference>
<dbReference type="Pfam" id="PF00394">
    <property type="entry name" value="Cu-oxidase"/>
    <property type="match status" value="1"/>
</dbReference>
<evidence type="ECO:0000256" key="2">
    <source>
        <dbReference type="ARBA" id="ARBA00004271"/>
    </source>
</evidence>
<keyword evidence="18" id="KW-1185">Reference proteome</keyword>
<keyword evidence="5 13" id="KW-0052">Apoplast</keyword>
<dbReference type="InterPro" id="IPR045087">
    <property type="entry name" value="Cu-oxidase_fam"/>
</dbReference>
<dbReference type="SUPFAM" id="SSF49503">
    <property type="entry name" value="Cupredoxins"/>
    <property type="match status" value="3"/>
</dbReference>
<evidence type="ECO:0000256" key="1">
    <source>
        <dbReference type="ARBA" id="ARBA00000349"/>
    </source>
</evidence>
<dbReference type="InterPro" id="IPR034289">
    <property type="entry name" value="CuRO_3_LCC"/>
</dbReference>
<evidence type="ECO:0000256" key="13">
    <source>
        <dbReference type="RuleBase" id="RU361119"/>
    </source>
</evidence>
<evidence type="ECO:0000259" key="14">
    <source>
        <dbReference type="Pfam" id="PF00394"/>
    </source>
</evidence>
<name>A0A7N0U524_KALFE</name>
<evidence type="ECO:0000256" key="9">
    <source>
        <dbReference type="ARBA" id="ARBA00023002"/>
    </source>
</evidence>
<dbReference type="OMA" id="HISWQRS"/>
<comment type="subcellular location">
    <subcellularLocation>
        <location evidence="2 13">Secreted</location>
        <location evidence="2 13">Extracellular space</location>
        <location evidence="2 13">Apoplast</location>
    </subcellularLocation>
</comment>
<dbReference type="Pfam" id="PF07732">
    <property type="entry name" value="Cu-oxidase_3"/>
    <property type="match status" value="1"/>
</dbReference>